<protein>
    <submittedName>
        <fullName evidence="6">Zinc transport system substrate-binding protein</fullName>
    </submittedName>
</protein>
<dbReference type="RefSeq" id="WP_307404585.1">
    <property type="nucleotide sequence ID" value="NZ_JAUSUR010000001.1"/>
</dbReference>
<dbReference type="InterPro" id="IPR050492">
    <property type="entry name" value="Bact_metal-bind_prot9"/>
</dbReference>
<gene>
    <name evidence="6" type="ORF">J2S15_000191</name>
</gene>
<comment type="caution">
    <text evidence="6">The sequence shown here is derived from an EMBL/GenBank/DDBJ whole genome shotgun (WGS) entry which is preliminary data.</text>
</comment>
<keyword evidence="4" id="KW-0175">Coiled coil</keyword>
<dbReference type="Pfam" id="PF01297">
    <property type="entry name" value="ZnuA"/>
    <property type="match status" value="1"/>
</dbReference>
<keyword evidence="2" id="KW-0813">Transport</keyword>
<dbReference type="Proteomes" id="UP001230220">
    <property type="component" value="Unassembled WGS sequence"/>
</dbReference>
<organism evidence="6 7">
    <name type="scientific">Breznakia pachnodae</name>
    <dbReference type="NCBI Taxonomy" id="265178"/>
    <lineage>
        <taxon>Bacteria</taxon>
        <taxon>Bacillati</taxon>
        <taxon>Bacillota</taxon>
        <taxon>Erysipelotrichia</taxon>
        <taxon>Erysipelotrichales</taxon>
        <taxon>Erysipelotrichaceae</taxon>
        <taxon>Breznakia</taxon>
    </lineage>
</organism>
<keyword evidence="7" id="KW-1185">Reference proteome</keyword>
<accession>A0ABU0DY30</accession>
<feature type="chain" id="PRO_5047139237" evidence="5">
    <location>
        <begin position="20"/>
        <end position="319"/>
    </location>
</feature>
<dbReference type="PANTHER" id="PTHR42953">
    <property type="entry name" value="HIGH-AFFINITY ZINC UPTAKE SYSTEM PROTEIN ZNUA-RELATED"/>
    <property type="match status" value="1"/>
</dbReference>
<reference evidence="6 7" key="1">
    <citation type="submission" date="2023-07" db="EMBL/GenBank/DDBJ databases">
        <title>Genomic Encyclopedia of Type Strains, Phase IV (KMG-IV): sequencing the most valuable type-strain genomes for metagenomic binning, comparative biology and taxonomic classification.</title>
        <authorList>
            <person name="Goeker M."/>
        </authorList>
    </citation>
    <scope>NUCLEOTIDE SEQUENCE [LARGE SCALE GENOMIC DNA]</scope>
    <source>
        <strain evidence="6 7">DSM 16784</strain>
    </source>
</reference>
<dbReference type="PANTHER" id="PTHR42953:SF3">
    <property type="entry name" value="HIGH-AFFINITY ZINC UPTAKE SYSTEM PROTEIN ZNUA"/>
    <property type="match status" value="1"/>
</dbReference>
<dbReference type="EMBL" id="JAUSUR010000001">
    <property type="protein sequence ID" value="MDQ0359460.1"/>
    <property type="molecule type" value="Genomic_DNA"/>
</dbReference>
<dbReference type="SUPFAM" id="SSF53807">
    <property type="entry name" value="Helical backbone' metal receptor"/>
    <property type="match status" value="1"/>
</dbReference>
<feature type="signal peptide" evidence="5">
    <location>
        <begin position="1"/>
        <end position="19"/>
    </location>
</feature>
<comment type="similarity">
    <text evidence="1">Belongs to the bacterial solute-binding protein 9 family.</text>
</comment>
<evidence type="ECO:0000313" key="7">
    <source>
        <dbReference type="Proteomes" id="UP001230220"/>
    </source>
</evidence>
<evidence type="ECO:0000313" key="6">
    <source>
        <dbReference type="EMBL" id="MDQ0359460.1"/>
    </source>
</evidence>
<evidence type="ECO:0000256" key="4">
    <source>
        <dbReference type="SAM" id="Coils"/>
    </source>
</evidence>
<evidence type="ECO:0000256" key="5">
    <source>
        <dbReference type="SAM" id="SignalP"/>
    </source>
</evidence>
<dbReference type="PROSITE" id="PS51257">
    <property type="entry name" value="PROKAR_LIPOPROTEIN"/>
    <property type="match status" value="1"/>
</dbReference>
<evidence type="ECO:0000256" key="2">
    <source>
        <dbReference type="ARBA" id="ARBA00022448"/>
    </source>
</evidence>
<evidence type="ECO:0000256" key="3">
    <source>
        <dbReference type="ARBA" id="ARBA00022729"/>
    </source>
</evidence>
<dbReference type="Gene3D" id="3.40.50.1980">
    <property type="entry name" value="Nitrogenase molybdenum iron protein domain"/>
    <property type="match status" value="2"/>
</dbReference>
<evidence type="ECO:0000256" key="1">
    <source>
        <dbReference type="ARBA" id="ARBA00011028"/>
    </source>
</evidence>
<keyword evidence="3 5" id="KW-0732">Signal</keyword>
<dbReference type="InterPro" id="IPR006127">
    <property type="entry name" value="ZnuA-like"/>
</dbReference>
<sequence length="319" mass="36563">MKRFLVIILLMSSIFTTSGCDSKSHVVCTTSYPVEYLVQRIGGDNISTCNLSDGTLIQAAGISDDYESMLEESDILFYVSGMEPYFELYGQDIRSIQSNYVDLSTFGHFYNFNRYTPTTVDGTTSLVESSYYDGDVFNDINTYNKDPFVWMDPLMMLSSAETIRDYLINEYPELEKEFKKNYEELEIDLTNLDAQYQTIKDSNKNISFVSITPSFGNWQNTFGIQVYPVILSKYGALPNDNQLAIIKQRIIDDGVQYIAHEQNLTPEMEALYNELVEELGLIPIELSNISSLSEYEQEKNQDYLTIMYENFKVLESIGN</sequence>
<feature type="coiled-coil region" evidence="4">
    <location>
        <begin position="175"/>
        <end position="202"/>
    </location>
</feature>
<name>A0ABU0DY30_9FIRM</name>
<proteinExistence type="inferred from homology"/>